<keyword evidence="4" id="KW-1185">Reference proteome</keyword>
<keyword evidence="2" id="KW-0812">Transmembrane</keyword>
<dbReference type="EMBL" id="JAUKUD010000003">
    <property type="protein sequence ID" value="KAK0749829.1"/>
    <property type="molecule type" value="Genomic_DNA"/>
</dbReference>
<dbReference type="AlphaFoldDB" id="A0AA40F2H8"/>
<name>A0AA40F2H8_9PEZI</name>
<proteinExistence type="predicted"/>
<evidence type="ECO:0000256" key="2">
    <source>
        <dbReference type="SAM" id="Phobius"/>
    </source>
</evidence>
<sequence>MLNWRMLLEDIDMSLVYRHVHGASPQLATPSTTPSVCSATTKRSSVSSLSPFPQARCPADLVLKQEHHAMRPQPQPNNASVHDRHPTRRQTTPYPFPTIQPIPLFLVFCVHCVVLFFFPRSDRHHASYSRNPDSQSHHEIPSHPGDLCPNLFSPEALHILPRRTDAAGLTR</sequence>
<keyword evidence="2" id="KW-1133">Transmembrane helix</keyword>
<feature type="transmembrane region" description="Helical" evidence="2">
    <location>
        <begin position="98"/>
        <end position="118"/>
    </location>
</feature>
<evidence type="ECO:0000313" key="4">
    <source>
        <dbReference type="Proteomes" id="UP001172155"/>
    </source>
</evidence>
<feature type="region of interest" description="Disordered" evidence="1">
    <location>
        <begin position="126"/>
        <end position="145"/>
    </location>
</feature>
<keyword evidence="2" id="KW-0472">Membrane</keyword>
<evidence type="ECO:0000256" key="1">
    <source>
        <dbReference type="SAM" id="MobiDB-lite"/>
    </source>
</evidence>
<evidence type="ECO:0000313" key="3">
    <source>
        <dbReference type="EMBL" id="KAK0749829.1"/>
    </source>
</evidence>
<organism evidence="3 4">
    <name type="scientific">Schizothecium vesticola</name>
    <dbReference type="NCBI Taxonomy" id="314040"/>
    <lineage>
        <taxon>Eukaryota</taxon>
        <taxon>Fungi</taxon>
        <taxon>Dikarya</taxon>
        <taxon>Ascomycota</taxon>
        <taxon>Pezizomycotina</taxon>
        <taxon>Sordariomycetes</taxon>
        <taxon>Sordariomycetidae</taxon>
        <taxon>Sordariales</taxon>
        <taxon>Schizotheciaceae</taxon>
        <taxon>Schizothecium</taxon>
    </lineage>
</organism>
<protein>
    <submittedName>
        <fullName evidence="3">Uncharacterized protein</fullName>
    </submittedName>
</protein>
<comment type="caution">
    <text evidence="3">The sequence shown here is derived from an EMBL/GenBank/DDBJ whole genome shotgun (WGS) entry which is preliminary data.</text>
</comment>
<dbReference type="Proteomes" id="UP001172155">
    <property type="component" value="Unassembled WGS sequence"/>
</dbReference>
<gene>
    <name evidence="3" type="ORF">B0T18DRAFT_116330</name>
</gene>
<feature type="region of interest" description="Disordered" evidence="1">
    <location>
        <begin position="68"/>
        <end position="93"/>
    </location>
</feature>
<accession>A0AA40F2H8</accession>
<reference evidence="3" key="1">
    <citation type="submission" date="2023-06" db="EMBL/GenBank/DDBJ databases">
        <title>Genome-scale phylogeny and comparative genomics of the fungal order Sordariales.</title>
        <authorList>
            <consortium name="Lawrence Berkeley National Laboratory"/>
            <person name="Hensen N."/>
            <person name="Bonometti L."/>
            <person name="Westerberg I."/>
            <person name="Brannstrom I.O."/>
            <person name="Guillou S."/>
            <person name="Cros-Aarteil S."/>
            <person name="Calhoun S."/>
            <person name="Haridas S."/>
            <person name="Kuo A."/>
            <person name="Mondo S."/>
            <person name="Pangilinan J."/>
            <person name="Riley R."/>
            <person name="LaButti K."/>
            <person name="Andreopoulos B."/>
            <person name="Lipzen A."/>
            <person name="Chen C."/>
            <person name="Yanf M."/>
            <person name="Daum C."/>
            <person name="Ng V."/>
            <person name="Clum A."/>
            <person name="Steindorff A."/>
            <person name="Ohm R."/>
            <person name="Martin F."/>
            <person name="Silar P."/>
            <person name="Natvig D."/>
            <person name="Lalanne C."/>
            <person name="Gautier V."/>
            <person name="Ament-velasquez S.L."/>
            <person name="Kruys A."/>
            <person name="Hutchinson M.I."/>
            <person name="Powell A.J."/>
            <person name="Barry K."/>
            <person name="Miller A.N."/>
            <person name="Grigoriev I.V."/>
            <person name="Debuchy R."/>
            <person name="Gladieux P."/>
            <person name="Thoren M.H."/>
            <person name="Johannesson H."/>
        </authorList>
    </citation>
    <scope>NUCLEOTIDE SEQUENCE</scope>
    <source>
        <strain evidence="3">SMH3187-1</strain>
    </source>
</reference>